<organism evidence="4 5">
    <name type="scientific">Candidatus Egerieimonas intestinavium</name>
    <dbReference type="NCBI Taxonomy" id="2840777"/>
    <lineage>
        <taxon>Bacteria</taxon>
        <taxon>Bacillati</taxon>
        <taxon>Bacillota</taxon>
        <taxon>Clostridia</taxon>
        <taxon>Lachnospirales</taxon>
        <taxon>Lachnospiraceae</taxon>
        <taxon>Lachnospiraceae incertae sedis</taxon>
        <taxon>Candidatus Egerieimonas</taxon>
    </lineage>
</organism>
<dbReference type="Gene3D" id="3.30.1330.120">
    <property type="entry name" value="2-methylcitrate dehydratase PrpD"/>
    <property type="match status" value="1"/>
</dbReference>
<sequence>MGFRINAKEITTKYTQTLADFTANLKYEDIPPEVLERAKHMAMQTIGVSLGANGLPMAEKAIDIGKSCGTGEPEATLWIDGSKVSMTSAVFCNSTLADMLDWEDCSWTGHPSAGVIPVSWAVAEVLHKSGKEFLTAVVAAYEVYQRIAMVVQPPADWDFMKGWGLTSWQVFAGVTPAAKLMDLTPDQINQAFGFGVLCCPIPSQLHHITMSDAYHYEHGFRAKDGILAALCAKAGVDNYMDCFDDTYSFDYHMTPTPRPEWYTKDLGKRWLTMEVLLKHWPANMWLQTPIELAHVISTKYHIKPEEIADIELDPPTVGRMYFSPEGFNSLTQAQFSAPFMLAAYLLEPTPGPGWFDRAKLKDPRILELAAKVHGGPSAPHYLNQCFKGFQNGEFPTKKLTITTKDGKVYSESMDCHPGHPRNMLTHEEFVERFKVQAAPTLKGERMEQVVHALADLENCDDVASIGALLHK</sequence>
<reference evidence="4" key="1">
    <citation type="submission" date="2020-10" db="EMBL/GenBank/DDBJ databases">
        <authorList>
            <person name="Gilroy R."/>
        </authorList>
    </citation>
    <scope>NUCLEOTIDE SEQUENCE</scope>
    <source>
        <strain evidence="4">ChiSxjej1B13-7041</strain>
    </source>
</reference>
<dbReference type="InterPro" id="IPR042183">
    <property type="entry name" value="MmgE/PrpD_sf_1"/>
</dbReference>
<dbReference type="Pfam" id="PF19305">
    <property type="entry name" value="MmgE_PrpD_C"/>
    <property type="match status" value="1"/>
</dbReference>
<dbReference type="InterPro" id="IPR005656">
    <property type="entry name" value="MmgE_PrpD"/>
</dbReference>
<dbReference type="InterPro" id="IPR045337">
    <property type="entry name" value="MmgE_PrpD_C"/>
</dbReference>
<feature type="domain" description="MmgE/PrpD N-terminal" evidence="2">
    <location>
        <begin position="16"/>
        <end position="260"/>
    </location>
</feature>
<dbReference type="Pfam" id="PF03972">
    <property type="entry name" value="MmgE_PrpD_N"/>
    <property type="match status" value="1"/>
</dbReference>
<dbReference type="InterPro" id="IPR045336">
    <property type="entry name" value="MmgE_PrpD_N"/>
</dbReference>
<comment type="similarity">
    <text evidence="1">Belongs to the PrpD family.</text>
</comment>
<dbReference type="SUPFAM" id="SSF103378">
    <property type="entry name" value="2-methylcitrate dehydratase PrpD"/>
    <property type="match status" value="1"/>
</dbReference>
<dbReference type="GO" id="GO:0016829">
    <property type="term" value="F:lyase activity"/>
    <property type="evidence" value="ECO:0007669"/>
    <property type="project" value="InterPro"/>
</dbReference>
<comment type="caution">
    <text evidence="4">The sequence shown here is derived from an EMBL/GenBank/DDBJ whole genome shotgun (WGS) entry which is preliminary data.</text>
</comment>
<accession>A0A9D1EJB0</accession>
<proteinExistence type="inferred from homology"/>
<dbReference type="EMBL" id="DVHU01000048">
    <property type="protein sequence ID" value="HIR92826.1"/>
    <property type="molecule type" value="Genomic_DNA"/>
</dbReference>
<evidence type="ECO:0000256" key="1">
    <source>
        <dbReference type="ARBA" id="ARBA00006174"/>
    </source>
</evidence>
<evidence type="ECO:0000313" key="4">
    <source>
        <dbReference type="EMBL" id="HIR92826.1"/>
    </source>
</evidence>
<feature type="domain" description="MmgE/PrpD C-terminal" evidence="3">
    <location>
        <begin position="280"/>
        <end position="453"/>
    </location>
</feature>
<dbReference type="AlphaFoldDB" id="A0A9D1EJB0"/>
<reference evidence="4" key="2">
    <citation type="journal article" date="2021" name="PeerJ">
        <title>Extensive microbial diversity within the chicken gut microbiome revealed by metagenomics and culture.</title>
        <authorList>
            <person name="Gilroy R."/>
            <person name="Ravi A."/>
            <person name="Getino M."/>
            <person name="Pursley I."/>
            <person name="Horton D.L."/>
            <person name="Alikhan N.F."/>
            <person name="Baker D."/>
            <person name="Gharbi K."/>
            <person name="Hall N."/>
            <person name="Watson M."/>
            <person name="Adriaenssens E.M."/>
            <person name="Foster-Nyarko E."/>
            <person name="Jarju S."/>
            <person name="Secka A."/>
            <person name="Antonio M."/>
            <person name="Oren A."/>
            <person name="Chaudhuri R.R."/>
            <person name="La Ragione R."/>
            <person name="Hildebrand F."/>
            <person name="Pallen M.J."/>
        </authorList>
    </citation>
    <scope>NUCLEOTIDE SEQUENCE</scope>
    <source>
        <strain evidence="4">ChiSxjej1B13-7041</strain>
    </source>
</reference>
<protein>
    <submittedName>
        <fullName evidence="4">MmgE/PrpD family protein</fullName>
    </submittedName>
</protein>
<dbReference type="Gene3D" id="1.10.4100.10">
    <property type="entry name" value="2-methylcitrate dehydratase PrpD"/>
    <property type="match status" value="1"/>
</dbReference>
<gene>
    <name evidence="4" type="ORF">IAB98_05355</name>
</gene>
<dbReference type="InterPro" id="IPR042188">
    <property type="entry name" value="MmgE/PrpD_sf_2"/>
</dbReference>
<evidence type="ECO:0000313" key="5">
    <source>
        <dbReference type="Proteomes" id="UP000886841"/>
    </source>
</evidence>
<dbReference type="InterPro" id="IPR036148">
    <property type="entry name" value="MmgE/PrpD_sf"/>
</dbReference>
<evidence type="ECO:0000259" key="3">
    <source>
        <dbReference type="Pfam" id="PF19305"/>
    </source>
</evidence>
<dbReference type="PANTHER" id="PTHR16943:SF8">
    <property type="entry name" value="2-METHYLCITRATE DEHYDRATASE"/>
    <property type="match status" value="1"/>
</dbReference>
<dbReference type="PANTHER" id="PTHR16943">
    <property type="entry name" value="2-METHYLCITRATE DEHYDRATASE-RELATED"/>
    <property type="match status" value="1"/>
</dbReference>
<evidence type="ECO:0000259" key="2">
    <source>
        <dbReference type="Pfam" id="PF03972"/>
    </source>
</evidence>
<name>A0A9D1EJB0_9FIRM</name>
<dbReference type="Proteomes" id="UP000886841">
    <property type="component" value="Unassembled WGS sequence"/>
</dbReference>